<accession>A0A9D6QZ25</accession>
<dbReference type="EMBL" id="JACQCQ010000013">
    <property type="protein sequence ID" value="MBI3627956.1"/>
    <property type="molecule type" value="Genomic_DNA"/>
</dbReference>
<comment type="caution">
    <text evidence="1">The sequence shown here is derived from an EMBL/GenBank/DDBJ whole genome shotgun (WGS) entry which is preliminary data.</text>
</comment>
<protein>
    <submittedName>
        <fullName evidence="1">Uncharacterized protein</fullName>
    </submittedName>
</protein>
<name>A0A9D6QZ25_9BACT</name>
<reference evidence="1" key="1">
    <citation type="submission" date="2020-07" db="EMBL/GenBank/DDBJ databases">
        <title>Huge and variable diversity of episymbiotic CPR bacteria and DPANN archaea in groundwater ecosystems.</title>
        <authorList>
            <person name="He C.Y."/>
            <person name="Keren R."/>
            <person name="Whittaker M."/>
            <person name="Farag I.F."/>
            <person name="Doudna J."/>
            <person name="Cate J.H.D."/>
            <person name="Banfield J.F."/>
        </authorList>
    </citation>
    <scope>NUCLEOTIDE SEQUENCE</scope>
    <source>
        <strain evidence="1">NC_groundwater_972_Pr1_S-0.2um_49_27</strain>
    </source>
</reference>
<dbReference type="Proteomes" id="UP000808388">
    <property type="component" value="Unassembled WGS sequence"/>
</dbReference>
<dbReference type="AlphaFoldDB" id="A0A9D6QZ25"/>
<sequence length="117" mass="13998">MQRFLYRREPNIAHKWRTTFEEEGRQYHEDASISQRGKWVTGQLELRENGDTTIYKFSGTFQHLILTCTYESTDPRDYERGSFTLKYFRGMFRGQHILLSRSSDQPISSEYDWTAVD</sequence>
<gene>
    <name evidence="1" type="ORF">HY220_04425</name>
</gene>
<organism evidence="1 2">
    <name type="scientific">Candidatus Sungiibacteriota bacterium</name>
    <dbReference type="NCBI Taxonomy" id="2750080"/>
    <lineage>
        <taxon>Bacteria</taxon>
        <taxon>Candidatus Sungiibacteriota</taxon>
    </lineage>
</organism>
<proteinExistence type="predicted"/>
<evidence type="ECO:0000313" key="1">
    <source>
        <dbReference type="EMBL" id="MBI3627956.1"/>
    </source>
</evidence>
<evidence type="ECO:0000313" key="2">
    <source>
        <dbReference type="Proteomes" id="UP000808388"/>
    </source>
</evidence>